<accession>A0A1W2WG10</accession>
<dbReference type="EMBL" id="EAAA01000693">
    <property type="status" value="NOT_ANNOTATED_CDS"/>
    <property type="molecule type" value="Genomic_DNA"/>
</dbReference>
<dbReference type="RefSeq" id="XP_002128478.1">
    <property type="nucleotide sequence ID" value="XM_002128442.4"/>
</dbReference>
<accession>H2XJK4</accession>
<dbReference type="OMA" id="RKNGIAC"/>
<protein>
    <submittedName>
        <fullName evidence="1">Protein C5orf49-like</fullName>
    </submittedName>
</protein>
<dbReference type="AlphaFoldDB" id="H2XJK4"/>
<dbReference type="GeneID" id="100187227"/>
<gene>
    <name evidence="1" type="primary">LOC100187227</name>
</gene>
<evidence type="ECO:0000313" key="1">
    <source>
        <dbReference type="Ensembl" id="ENSCINP00000029836.1"/>
    </source>
</evidence>
<dbReference type="OrthoDB" id="10057935at2759"/>
<dbReference type="InParanoid" id="H2XJK4"/>
<dbReference type="GeneTree" id="ENSGT00390000015121"/>
<dbReference type="InterPro" id="IPR027901">
    <property type="entry name" value="CFAP90"/>
</dbReference>
<dbReference type="HOGENOM" id="CLU_127177_0_0_1"/>
<keyword evidence="2" id="KW-1185">Reference proteome</keyword>
<evidence type="ECO:0000313" key="2">
    <source>
        <dbReference type="Proteomes" id="UP000008144"/>
    </source>
</evidence>
<organism evidence="1 2">
    <name type="scientific">Ciona intestinalis</name>
    <name type="common">Transparent sea squirt</name>
    <name type="synonym">Ascidia intestinalis</name>
    <dbReference type="NCBI Taxonomy" id="7719"/>
    <lineage>
        <taxon>Eukaryota</taxon>
        <taxon>Metazoa</taxon>
        <taxon>Chordata</taxon>
        <taxon>Tunicata</taxon>
        <taxon>Ascidiacea</taxon>
        <taxon>Phlebobranchia</taxon>
        <taxon>Cionidae</taxon>
        <taxon>Ciona</taxon>
    </lineage>
</organism>
<reference evidence="1" key="2">
    <citation type="journal article" date="2008" name="Genome Biol.">
        <title>Improved genome assembly and evidence-based global gene model set for the chordate Ciona intestinalis: new insight into intron and operon populations.</title>
        <authorList>
            <person name="Satou Y."/>
            <person name="Mineta K."/>
            <person name="Ogasawara M."/>
            <person name="Sasakura Y."/>
            <person name="Shoguchi E."/>
            <person name="Ueno K."/>
            <person name="Yamada L."/>
            <person name="Matsumoto J."/>
            <person name="Wasserscheid J."/>
            <person name="Dewar K."/>
            <person name="Wiley G.B."/>
            <person name="Macmil S.L."/>
            <person name="Roe B.A."/>
            <person name="Zeller R.W."/>
            <person name="Hastings K.E."/>
            <person name="Lemaire P."/>
            <person name="Lindquist E."/>
            <person name="Endo T."/>
            <person name="Hotta K."/>
            <person name="Inaba K."/>
        </authorList>
    </citation>
    <scope>NUCLEOTIDE SEQUENCE [LARGE SCALE GENOMIC DNA]</scope>
    <source>
        <strain evidence="1">wild type</strain>
    </source>
</reference>
<proteinExistence type="predicted"/>
<dbReference type="Ensembl" id="ENSCINT00000031691.1">
    <property type="protein sequence ID" value="ENSCINP00000029836.1"/>
    <property type="gene ID" value="ENSCING00000020894.1"/>
</dbReference>
<reference evidence="2" key="1">
    <citation type="journal article" date="2002" name="Science">
        <title>The draft genome of Ciona intestinalis: insights into chordate and vertebrate origins.</title>
        <authorList>
            <person name="Dehal P."/>
            <person name="Satou Y."/>
            <person name="Campbell R.K."/>
            <person name="Chapman J."/>
            <person name="Degnan B."/>
            <person name="De Tomaso A."/>
            <person name="Davidson B."/>
            <person name="Di Gregorio A."/>
            <person name="Gelpke M."/>
            <person name="Goodstein D.M."/>
            <person name="Harafuji N."/>
            <person name="Hastings K.E."/>
            <person name="Ho I."/>
            <person name="Hotta K."/>
            <person name="Huang W."/>
            <person name="Kawashima T."/>
            <person name="Lemaire P."/>
            <person name="Martinez D."/>
            <person name="Meinertzhagen I.A."/>
            <person name="Necula S."/>
            <person name="Nonaka M."/>
            <person name="Putnam N."/>
            <person name="Rash S."/>
            <person name="Saiga H."/>
            <person name="Satake M."/>
            <person name="Terry A."/>
            <person name="Yamada L."/>
            <person name="Wang H.G."/>
            <person name="Awazu S."/>
            <person name="Azumi K."/>
            <person name="Boore J."/>
            <person name="Branno M."/>
            <person name="Chin-Bow S."/>
            <person name="DeSantis R."/>
            <person name="Doyle S."/>
            <person name="Francino P."/>
            <person name="Keys D.N."/>
            <person name="Haga S."/>
            <person name="Hayashi H."/>
            <person name="Hino K."/>
            <person name="Imai K.S."/>
            <person name="Inaba K."/>
            <person name="Kano S."/>
            <person name="Kobayashi K."/>
            <person name="Kobayashi M."/>
            <person name="Lee B.I."/>
            <person name="Makabe K.W."/>
            <person name="Manohar C."/>
            <person name="Matassi G."/>
            <person name="Medina M."/>
            <person name="Mochizuki Y."/>
            <person name="Mount S."/>
            <person name="Morishita T."/>
            <person name="Miura S."/>
            <person name="Nakayama A."/>
            <person name="Nishizaka S."/>
            <person name="Nomoto H."/>
            <person name="Ohta F."/>
            <person name="Oishi K."/>
            <person name="Rigoutsos I."/>
            <person name="Sano M."/>
            <person name="Sasaki A."/>
            <person name="Sasakura Y."/>
            <person name="Shoguchi E."/>
            <person name="Shin-i T."/>
            <person name="Spagnuolo A."/>
            <person name="Stainier D."/>
            <person name="Suzuki M.M."/>
            <person name="Tassy O."/>
            <person name="Takatori N."/>
            <person name="Tokuoka M."/>
            <person name="Yagi K."/>
            <person name="Yoshizaki F."/>
            <person name="Wada S."/>
            <person name="Zhang C."/>
            <person name="Hyatt P.D."/>
            <person name="Larimer F."/>
            <person name="Detter C."/>
            <person name="Doggett N."/>
            <person name="Glavina T."/>
            <person name="Hawkins T."/>
            <person name="Richardson P."/>
            <person name="Lucas S."/>
            <person name="Kohara Y."/>
            <person name="Levine M."/>
            <person name="Satoh N."/>
            <person name="Rokhsar D.S."/>
        </authorList>
    </citation>
    <scope>NUCLEOTIDE SEQUENCE [LARGE SCALE GENOMIC DNA]</scope>
</reference>
<dbReference type="PANTHER" id="PTHR34444">
    <property type="entry name" value="LOC361192"/>
    <property type="match status" value="1"/>
</dbReference>
<dbReference type="STRING" id="7719.ENSCINP00000029836"/>
<dbReference type="Pfam" id="PF15074">
    <property type="entry name" value="CFAP90"/>
    <property type="match status" value="1"/>
</dbReference>
<dbReference type="PANTHER" id="PTHR34444:SF1">
    <property type="entry name" value="CILIA- AND FLAGELLA-ASSOCIATED PROTEIN 90"/>
    <property type="match status" value="1"/>
</dbReference>
<dbReference type="Proteomes" id="UP000008144">
    <property type="component" value="Chromosome 11"/>
</dbReference>
<name>H2XJK4_CIOIN</name>
<sequence length="147" mass="16902">MEIPVTIDNEVNDVFVKKGELPLSAQSAYSAIPTSREEARQFTYFNNEKKITSNSTYDRLFKWGDGFNNKLHRCDREHAKSRGLTVHDEEFNKPRPALTSTDYGHKLHLHVDHPDRKHVRIIKTKEFLSNNGITFSVEQGYGKVTPA</sequence>
<dbReference type="KEGG" id="cin:100187227"/>
<reference evidence="1" key="4">
    <citation type="submission" date="2025-09" db="UniProtKB">
        <authorList>
            <consortium name="Ensembl"/>
        </authorList>
    </citation>
    <scope>IDENTIFICATION</scope>
</reference>
<reference evidence="1" key="3">
    <citation type="submission" date="2025-08" db="UniProtKB">
        <authorList>
            <consortium name="Ensembl"/>
        </authorList>
    </citation>
    <scope>IDENTIFICATION</scope>
</reference>